<evidence type="ECO:0000313" key="2">
    <source>
        <dbReference type="EMBL" id="BAD27791.1"/>
    </source>
</evidence>
<dbReference type="Proteomes" id="UP000000763">
    <property type="component" value="Chromosome 2"/>
</dbReference>
<sequence>MAQRMAPALQLLRRPRRRRTLKRMAPALAAAPPATAAADLAAAAATTPAAAALPGCHHPYGDGYRSARPPPQMNTRAAALARGGRGGLRRRPPWIAGFVVMEAEEGFWKGGSKARRKRQLAAVKAELPPDALGALHVEVLDNIIDRLHIYEVVRTSVLSCAWWGCWESLPFVDLTWSPDVAASDVDVILLRRSATDGRYAPFLSRQPQRSSAGSTHSGKPRASRTGRMS</sequence>
<gene>
    <name evidence="2" type="ORF">OJ1486_E07.33</name>
    <name evidence="3" type="ORF">OJ1725_H08.10</name>
</gene>
<feature type="region of interest" description="Disordered" evidence="1">
    <location>
        <begin position="204"/>
        <end position="229"/>
    </location>
</feature>
<protein>
    <submittedName>
        <fullName evidence="3">F-box protein family-like</fullName>
    </submittedName>
</protein>
<reference evidence="4" key="4">
    <citation type="journal article" date="2008" name="Nucleic Acids Res.">
        <title>The rice annotation project database (RAP-DB): 2008 update.</title>
        <authorList>
            <consortium name="The rice annotation project (RAP)"/>
        </authorList>
    </citation>
    <scope>GENOME REANNOTATION</scope>
    <source>
        <strain evidence="4">cv. Nipponbare</strain>
    </source>
</reference>
<dbReference type="AlphaFoldDB" id="Q6ET92"/>
<evidence type="ECO:0000313" key="4">
    <source>
        <dbReference type="Proteomes" id="UP000000763"/>
    </source>
</evidence>
<dbReference type="EMBL" id="AP004858">
    <property type="protein sequence ID" value="BAD28128.1"/>
    <property type="molecule type" value="Genomic_DNA"/>
</dbReference>
<proteinExistence type="predicted"/>
<evidence type="ECO:0000313" key="3">
    <source>
        <dbReference type="EMBL" id="BAD28128.1"/>
    </source>
</evidence>
<feature type="compositionally biased region" description="Polar residues" evidence="1">
    <location>
        <begin position="205"/>
        <end position="217"/>
    </location>
</feature>
<evidence type="ECO:0000256" key="1">
    <source>
        <dbReference type="SAM" id="MobiDB-lite"/>
    </source>
</evidence>
<reference evidence="2" key="1">
    <citation type="submission" date="2001-09" db="EMBL/GenBank/DDBJ databases">
        <title>Oryza sativa nipponbare(GA3) genomic DNA, chromosome 2, BAC clone:OJ1486_E07.</title>
        <authorList>
            <person name="Sasaki T."/>
            <person name="Matsumoto T."/>
            <person name="Yamamoto K."/>
        </authorList>
    </citation>
    <scope>NUCLEOTIDE SEQUENCE</scope>
</reference>
<reference evidence="3" key="2">
    <citation type="submission" date="2002-03" db="EMBL/GenBank/DDBJ databases">
        <title>Oryza sativa nipponbare(GA3) genomic DNA, chromosome 2, BAC clone:OJ1725_H08.</title>
        <authorList>
            <person name="Sasaki T."/>
            <person name="Matsumoto T."/>
            <person name="Yamamoto K."/>
        </authorList>
    </citation>
    <scope>NUCLEOTIDE SEQUENCE</scope>
</reference>
<organism evidence="3 4">
    <name type="scientific">Oryza sativa subsp. japonica</name>
    <name type="common">Rice</name>
    <dbReference type="NCBI Taxonomy" id="39947"/>
    <lineage>
        <taxon>Eukaryota</taxon>
        <taxon>Viridiplantae</taxon>
        <taxon>Streptophyta</taxon>
        <taxon>Embryophyta</taxon>
        <taxon>Tracheophyta</taxon>
        <taxon>Spermatophyta</taxon>
        <taxon>Magnoliopsida</taxon>
        <taxon>Liliopsida</taxon>
        <taxon>Poales</taxon>
        <taxon>Poaceae</taxon>
        <taxon>BOP clade</taxon>
        <taxon>Oryzoideae</taxon>
        <taxon>Oryzeae</taxon>
        <taxon>Oryzinae</taxon>
        <taxon>Oryza</taxon>
        <taxon>Oryza sativa</taxon>
    </lineage>
</organism>
<reference evidence="4" key="3">
    <citation type="journal article" date="2005" name="Nature">
        <title>The map-based sequence of the rice genome.</title>
        <authorList>
            <consortium name="International rice genome sequencing project (IRGSP)"/>
            <person name="Matsumoto T."/>
            <person name="Wu J."/>
            <person name="Kanamori H."/>
            <person name="Katayose Y."/>
            <person name="Fujisawa M."/>
            <person name="Namiki N."/>
            <person name="Mizuno H."/>
            <person name="Yamamoto K."/>
            <person name="Antonio B.A."/>
            <person name="Baba T."/>
            <person name="Sakata K."/>
            <person name="Nagamura Y."/>
            <person name="Aoki H."/>
            <person name="Arikawa K."/>
            <person name="Arita K."/>
            <person name="Bito T."/>
            <person name="Chiden Y."/>
            <person name="Fujitsuka N."/>
            <person name="Fukunaka R."/>
            <person name="Hamada M."/>
            <person name="Harada C."/>
            <person name="Hayashi A."/>
            <person name="Hijishita S."/>
            <person name="Honda M."/>
            <person name="Hosokawa S."/>
            <person name="Ichikawa Y."/>
            <person name="Idonuma A."/>
            <person name="Iijima M."/>
            <person name="Ikeda M."/>
            <person name="Ikeno M."/>
            <person name="Ito K."/>
            <person name="Ito S."/>
            <person name="Ito T."/>
            <person name="Ito Y."/>
            <person name="Ito Y."/>
            <person name="Iwabuchi A."/>
            <person name="Kamiya K."/>
            <person name="Karasawa W."/>
            <person name="Kurita K."/>
            <person name="Katagiri S."/>
            <person name="Kikuta A."/>
            <person name="Kobayashi H."/>
            <person name="Kobayashi N."/>
            <person name="Machita K."/>
            <person name="Maehara T."/>
            <person name="Masukawa M."/>
            <person name="Mizubayashi T."/>
            <person name="Mukai Y."/>
            <person name="Nagasaki H."/>
            <person name="Nagata Y."/>
            <person name="Naito S."/>
            <person name="Nakashima M."/>
            <person name="Nakama Y."/>
            <person name="Nakamichi Y."/>
            <person name="Nakamura M."/>
            <person name="Meguro A."/>
            <person name="Negishi M."/>
            <person name="Ohta I."/>
            <person name="Ohta T."/>
            <person name="Okamoto M."/>
            <person name="Ono N."/>
            <person name="Saji S."/>
            <person name="Sakaguchi M."/>
            <person name="Sakai K."/>
            <person name="Shibata M."/>
            <person name="Shimokawa T."/>
            <person name="Song J."/>
            <person name="Takazaki Y."/>
            <person name="Terasawa K."/>
            <person name="Tsugane M."/>
            <person name="Tsuji K."/>
            <person name="Ueda S."/>
            <person name="Waki K."/>
            <person name="Yamagata H."/>
            <person name="Yamamoto M."/>
            <person name="Yamamoto S."/>
            <person name="Yamane H."/>
            <person name="Yoshiki S."/>
            <person name="Yoshihara R."/>
            <person name="Yukawa K."/>
            <person name="Zhong H."/>
            <person name="Yano M."/>
            <person name="Yuan Q."/>
            <person name="Ouyang S."/>
            <person name="Liu J."/>
            <person name="Jones K.M."/>
            <person name="Gansberger K."/>
            <person name="Moffat K."/>
            <person name="Hill J."/>
            <person name="Bera J."/>
            <person name="Fadrosh D."/>
            <person name="Jin S."/>
            <person name="Johri S."/>
            <person name="Kim M."/>
            <person name="Overton L."/>
            <person name="Reardon M."/>
            <person name="Tsitrin T."/>
            <person name="Vuong H."/>
            <person name="Weaver B."/>
            <person name="Ciecko A."/>
            <person name="Tallon L."/>
            <person name="Jackson J."/>
            <person name="Pai G."/>
            <person name="Aken S.V."/>
            <person name="Utterback T."/>
            <person name="Reidmuller S."/>
            <person name="Feldblyum T."/>
            <person name="Hsiao J."/>
            <person name="Zismann V."/>
            <person name="Iobst S."/>
            <person name="de Vazeille A.R."/>
            <person name="Buell C.R."/>
            <person name="Ying K."/>
            <person name="Li Y."/>
            <person name="Lu T."/>
            <person name="Huang Y."/>
            <person name="Zhao Q."/>
            <person name="Feng Q."/>
            <person name="Zhang L."/>
            <person name="Zhu J."/>
            <person name="Weng Q."/>
            <person name="Mu J."/>
            <person name="Lu Y."/>
            <person name="Fan D."/>
            <person name="Liu Y."/>
            <person name="Guan J."/>
            <person name="Zhang Y."/>
            <person name="Yu S."/>
            <person name="Liu X."/>
            <person name="Zhang Y."/>
            <person name="Hong G."/>
            <person name="Han B."/>
            <person name="Choisne N."/>
            <person name="Demange N."/>
            <person name="Orjeda G."/>
            <person name="Samain S."/>
            <person name="Cattolico L."/>
            <person name="Pelletier E."/>
            <person name="Couloux A."/>
            <person name="Segurens B."/>
            <person name="Wincker P."/>
            <person name="D'Hont A."/>
            <person name="Scarpelli C."/>
            <person name="Weissenbach J."/>
            <person name="Salanoubat M."/>
            <person name="Quetier F."/>
            <person name="Yu Y."/>
            <person name="Kim H.R."/>
            <person name="Rambo T."/>
            <person name="Currie J."/>
            <person name="Collura K."/>
            <person name="Luo M."/>
            <person name="Yang T."/>
            <person name="Ammiraju J.S.S."/>
            <person name="Engler F."/>
            <person name="Soderlund C."/>
            <person name="Wing R.A."/>
            <person name="Palmer L.E."/>
            <person name="de la Bastide M."/>
            <person name="Spiegel L."/>
            <person name="Nascimento L."/>
            <person name="Zutavern T."/>
            <person name="O'Shaughnessy A."/>
            <person name="Dike S."/>
            <person name="Dedhia N."/>
            <person name="Preston R."/>
            <person name="Balija V."/>
            <person name="McCombie W.R."/>
            <person name="Chow T."/>
            <person name="Chen H."/>
            <person name="Chung M."/>
            <person name="Chen C."/>
            <person name="Shaw J."/>
            <person name="Wu H."/>
            <person name="Hsiao K."/>
            <person name="Chao Y."/>
            <person name="Chu M."/>
            <person name="Cheng C."/>
            <person name="Hour A."/>
            <person name="Lee P."/>
            <person name="Lin S."/>
            <person name="Lin Y."/>
            <person name="Liou J."/>
            <person name="Liu S."/>
            <person name="Hsing Y."/>
            <person name="Raghuvanshi S."/>
            <person name="Mohanty A."/>
            <person name="Bharti A.K."/>
            <person name="Gaur A."/>
            <person name="Gupta V."/>
            <person name="Kumar D."/>
            <person name="Ravi V."/>
            <person name="Vij S."/>
            <person name="Kapur A."/>
            <person name="Khurana P."/>
            <person name="Khurana P."/>
            <person name="Khurana J.P."/>
            <person name="Tyagi A.K."/>
            <person name="Gaikwad K."/>
            <person name="Singh A."/>
            <person name="Dalal V."/>
            <person name="Srivastava S."/>
            <person name="Dixit A."/>
            <person name="Pal A.K."/>
            <person name="Ghazi I.A."/>
            <person name="Yadav M."/>
            <person name="Pandit A."/>
            <person name="Bhargava A."/>
            <person name="Sureshbabu K."/>
            <person name="Batra K."/>
            <person name="Sharma T.R."/>
            <person name="Mohapatra T."/>
            <person name="Singh N.K."/>
            <person name="Messing J."/>
            <person name="Nelson A.B."/>
            <person name="Fuks G."/>
            <person name="Kavchok S."/>
            <person name="Keizer G."/>
            <person name="Linton E."/>
            <person name="Llaca V."/>
            <person name="Song R."/>
            <person name="Tanyolac B."/>
            <person name="Young S."/>
            <person name="Ho-Il K."/>
            <person name="Hahn J.H."/>
            <person name="Sangsakoo G."/>
            <person name="Vanavichit A."/>
            <person name="de Mattos Luiz.A.T."/>
            <person name="Zimmer P.D."/>
            <person name="Malone G."/>
            <person name="Dellagostin O."/>
            <person name="de Oliveira A.C."/>
            <person name="Bevan M."/>
            <person name="Bancroft I."/>
            <person name="Minx P."/>
            <person name="Cordum H."/>
            <person name="Wilson R."/>
            <person name="Cheng Z."/>
            <person name="Jin W."/>
            <person name="Jiang J."/>
            <person name="Leong S.A."/>
            <person name="Iwama H."/>
            <person name="Gojobori T."/>
            <person name="Itoh T."/>
            <person name="Niimura Y."/>
            <person name="Fujii Y."/>
            <person name="Habara T."/>
            <person name="Sakai H."/>
            <person name="Sato Y."/>
            <person name="Wilson G."/>
            <person name="Kumar K."/>
            <person name="McCouch S."/>
            <person name="Juretic N."/>
            <person name="Hoen D."/>
            <person name="Wright S."/>
            <person name="Bruskiewich R."/>
            <person name="Bureau T."/>
            <person name="Miyao A."/>
            <person name="Hirochika H."/>
            <person name="Nishikawa T."/>
            <person name="Kadowaki K."/>
            <person name="Sugiura M."/>
            <person name="Burr B."/>
            <person name="Sasaki T."/>
        </authorList>
    </citation>
    <scope>NUCLEOTIDE SEQUENCE [LARGE SCALE GENOMIC DNA]</scope>
    <source>
        <strain evidence="4">cv. Nipponbare</strain>
    </source>
</reference>
<accession>Q6ET92</accession>
<dbReference type="PROSITE" id="PS51318">
    <property type="entry name" value="TAT"/>
    <property type="match status" value="1"/>
</dbReference>
<dbReference type="EMBL" id="AP004139">
    <property type="protein sequence ID" value="BAD27791.1"/>
    <property type="molecule type" value="Genomic_DNA"/>
</dbReference>
<feature type="compositionally biased region" description="Basic residues" evidence="1">
    <location>
        <begin position="218"/>
        <end position="229"/>
    </location>
</feature>
<name>Q6ET92_ORYSJ</name>
<dbReference type="InterPro" id="IPR006311">
    <property type="entry name" value="TAT_signal"/>
</dbReference>